<accession>A0A9X4SRA0</accession>
<keyword evidence="2" id="KW-1185">Reference proteome</keyword>
<dbReference type="AlphaFoldDB" id="A0A9X4SRA0"/>
<evidence type="ECO:0000313" key="2">
    <source>
        <dbReference type="Proteomes" id="UP001155500"/>
    </source>
</evidence>
<dbReference type="RefSeq" id="WP_279573839.1">
    <property type="nucleotide sequence ID" value="NZ_LWID01000002.1"/>
</dbReference>
<name>A0A9X4SRA0_9PAST</name>
<sequence length="70" mass="8182">MTNQEIREYAEAVIVAFERKKPIKVRPMKVRYFKQVFAIISEYLNTKKQGVDLEAYLSDTREKEGVIVTA</sequence>
<gene>
    <name evidence="1" type="ORF">A6A20_12400</name>
</gene>
<reference evidence="1" key="1">
    <citation type="submission" date="2016-03" db="EMBL/GenBank/DDBJ databases">
        <title>Co-evolution between Pasteurellaceae and their hosts.</title>
        <authorList>
            <person name="Hansen M.J."/>
            <person name="Bojesen A.M."/>
            <person name="Planet P."/>
        </authorList>
    </citation>
    <scope>NUCLEOTIDE SEQUENCE</scope>
    <source>
        <strain evidence="1">146/S8/89</strain>
    </source>
</reference>
<protein>
    <submittedName>
        <fullName evidence="1">Uncharacterized protein</fullName>
    </submittedName>
</protein>
<dbReference type="EMBL" id="LWID01000002">
    <property type="protein sequence ID" value="MDG6896396.1"/>
    <property type="molecule type" value="Genomic_DNA"/>
</dbReference>
<evidence type="ECO:0000313" key="1">
    <source>
        <dbReference type="EMBL" id="MDG6896396.1"/>
    </source>
</evidence>
<proteinExistence type="predicted"/>
<dbReference type="Proteomes" id="UP001155500">
    <property type="component" value="Unassembled WGS sequence"/>
</dbReference>
<organism evidence="1 2">
    <name type="scientific">Volucribacter amazonae</name>
    <dbReference type="NCBI Taxonomy" id="256731"/>
    <lineage>
        <taxon>Bacteria</taxon>
        <taxon>Pseudomonadati</taxon>
        <taxon>Pseudomonadota</taxon>
        <taxon>Gammaproteobacteria</taxon>
        <taxon>Pasteurellales</taxon>
        <taxon>Pasteurellaceae</taxon>
        <taxon>Volucribacter</taxon>
    </lineage>
</organism>
<comment type="caution">
    <text evidence="1">The sequence shown here is derived from an EMBL/GenBank/DDBJ whole genome shotgun (WGS) entry which is preliminary data.</text>
</comment>